<proteinExistence type="predicted"/>
<name>A0ABR2YQ25_9CHLO</name>
<accession>A0ABR2YQ25</accession>
<evidence type="ECO:0000313" key="1">
    <source>
        <dbReference type="EMBL" id="KAK9909057.1"/>
    </source>
</evidence>
<dbReference type="Proteomes" id="UP001491310">
    <property type="component" value="Unassembled WGS sequence"/>
</dbReference>
<protein>
    <submittedName>
        <fullName evidence="1">Uncharacterized protein</fullName>
    </submittedName>
</protein>
<reference evidence="1 2" key="1">
    <citation type="journal article" date="2024" name="Nat. Commun.">
        <title>Phylogenomics reveals the evolutionary origins of lichenization in chlorophyte algae.</title>
        <authorList>
            <person name="Puginier C."/>
            <person name="Libourel C."/>
            <person name="Otte J."/>
            <person name="Skaloud P."/>
            <person name="Haon M."/>
            <person name="Grisel S."/>
            <person name="Petersen M."/>
            <person name="Berrin J.G."/>
            <person name="Delaux P.M."/>
            <person name="Dal Grande F."/>
            <person name="Keller J."/>
        </authorList>
    </citation>
    <scope>NUCLEOTIDE SEQUENCE [LARGE SCALE GENOMIC DNA]</scope>
    <source>
        <strain evidence="1 2">SAG 216-7</strain>
    </source>
</reference>
<dbReference type="EMBL" id="JALJOT010000007">
    <property type="protein sequence ID" value="KAK9909057.1"/>
    <property type="molecule type" value="Genomic_DNA"/>
</dbReference>
<comment type="caution">
    <text evidence="1">The sequence shown here is derived from an EMBL/GenBank/DDBJ whole genome shotgun (WGS) entry which is preliminary data.</text>
</comment>
<organism evidence="1 2">
    <name type="scientific">Coccomyxa subellipsoidea</name>
    <dbReference type="NCBI Taxonomy" id="248742"/>
    <lineage>
        <taxon>Eukaryota</taxon>
        <taxon>Viridiplantae</taxon>
        <taxon>Chlorophyta</taxon>
        <taxon>core chlorophytes</taxon>
        <taxon>Trebouxiophyceae</taxon>
        <taxon>Trebouxiophyceae incertae sedis</taxon>
        <taxon>Coccomyxaceae</taxon>
        <taxon>Coccomyxa</taxon>
    </lineage>
</organism>
<sequence>MCAGLSGASPNVEKIAAGLMDNYQKTLQDVLSTFTGTVNTAGALKEKANTQITSTTADIVGSTESTIQAALDAANKVYAKITDSSMPVIGQVANGAKYIEQSAKDAVNQVKALYATYEDAYCTPATYTPPAKVQANLTGTSAASSS</sequence>
<keyword evidence="2" id="KW-1185">Reference proteome</keyword>
<gene>
    <name evidence="1" type="ORF">WJX75_006602</name>
</gene>
<evidence type="ECO:0000313" key="2">
    <source>
        <dbReference type="Proteomes" id="UP001491310"/>
    </source>
</evidence>